<gene>
    <name evidence="2" type="ORF">EAG_06128</name>
</gene>
<dbReference type="EMBL" id="GL435760">
    <property type="protein sequence ID" value="EFN72768.1"/>
    <property type="molecule type" value="Genomic_DNA"/>
</dbReference>
<dbReference type="Proteomes" id="UP000000311">
    <property type="component" value="Unassembled WGS sequence"/>
</dbReference>
<dbReference type="AlphaFoldDB" id="E2A1E2"/>
<protein>
    <submittedName>
        <fullName evidence="2">Uncharacterized protein</fullName>
    </submittedName>
</protein>
<reference evidence="2 3" key="1">
    <citation type="journal article" date="2010" name="Science">
        <title>Genomic comparison of the ants Camponotus floridanus and Harpegnathos saltator.</title>
        <authorList>
            <person name="Bonasio R."/>
            <person name="Zhang G."/>
            <person name="Ye C."/>
            <person name="Mutti N.S."/>
            <person name="Fang X."/>
            <person name="Qin N."/>
            <person name="Donahue G."/>
            <person name="Yang P."/>
            <person name="Li Q."/>
            <person name="Li C."/>
            <person name="Zhang P."/>
            <person name="Huang Z."/>
            <person name="Berger S.L."/>
            <person name="Reinberg D."/>
            <person name="Wang J."/>
            <person name="Liebig J."/>
        </authorList>
    </citation>
    <scope>NUCLEOTIDE SEQUENCE [LARGE SCALE GENOMIC DNA]</scope>
    <source>
        <strain evidence="3">C129</strain>
    </source>
</reference>
<evidence type="ECO:0000313" key="3">
    <source>
        <dbReference type="Proteomes" id="UP000000311"/>
    </source>
</evidence>
<name>E2A1E2_CAMFO</name>
<feature type="compositionally biased region" description="Basic and acidic residues" evidence="1">
    <location>
        <begin position="79"/>
        <end position="93"/>
    </location>
</feature>
<organism evidence="3">
    <name type="scientific">Camponotus floridanus</name>
    <name type="common">Florida carpenter ant</name>
    <dbReference type="NCBI Taxonomy" id="104421"/>
    <lineage>
        <taxon>Eukaryota</taxon>
        <taxon>Metazoa</taxon>
        <taxon>Ecdysozoa</taxon>
        <taxon>Arthropoda</taxon>
        <taxon>Hexapoda</taxon>
        <taxon>Insecta</taxon>
        <taxon>Pterygota</taxon>
        <taxon>Neoptera</taxon>
        <taxon>Endopterygota</taxon>
        <taxon>Hymenoptera</taxon>
        <taxon>Apocrita</taxon>
        <taxon>Aculeata</taxon>
        <taxon>Formicoidea</taxon>
        <taxon>Formicidae</taxon>
        <taxon>Formicinae</taxon>
        <taxon>Camponotus</taxon>
    </lineage>
</organism>
<proteinExistence type="predicted"/>
<accession>E2A1E2</accession>
<evidence type="ECO:0000313" key="2">
    <source>
        <dbReference type="EMBL" id="EFN72768.1"/>
    </source>
</evidence>
<sequence length="111" mass="12118">MLFRCAHVRCFETLRCILTAGLYGLLFPTAIGIIIGNKKKSGSPFSPIAGSCVANKPVGGKDRRPEWALIKTRERCSPCEHAKDTDGPSEWRKSLNRQRTQTAASASGVEV</sequence>
<dbReference type="InParanoid" id="E2A1E2"/>
<evidence type="ECO:0000256" key="1">
    <source>
        <dbReference type="SAM" id="MobiDB-lite"/>
    </source>
</evidence>
<feature type="region of interest" description="Disordered" evidence="1">
    <location>
        <begin position="79"/>
        <end position="111"/>
    </location>
</feature>
<keyword evidence="3" id="KW-1185">Reference proteome</keyword>